<evidence type="ECO:0000313" key="1">
    <source>
        <dbReference type="EMBL" id="MBZ5488404.1"/>
    </source>
</evidence>
<dbReference type="Proteomes" id="UP001319846">
    <property type="component" value="Unassembled WGS sequence"/>
</dbReference>
<accession>A0ACC5VXG6</accession>
<reference evidence="1" key="1">
    <citation type="submission" date="2020-06" db="EMBL/GenBank/DDBJ databases">
        <title>Whole Genome Sequence of Halomonas aquamarina MB598.</title>
        <authorList>
            <person name="Pervaiz M."/>
            <person name="Fariq A."/>
            <person name="Yasmin A."/>
            <person name="Welch M."/>
        </authorList>
    </citation>
    <scope>NUCLEOTIDE SEQUENCE</scope>
    <source>
        <strain evidence="1">MB598</strain>
    </source>
</reference>
<keyword evidence="2" id="KW-1185">Reference proteome</keyword>
<gene>
    <name evidence="1" type="ORF">HW452_12805</name>
</gene>
<protein>
    <submittedName>
        <fullName evidence="1">YbaN family protein</fullName>
    </submittedName>
</protein>
<sequence>MTLKRALWVGVAALSFGIGVLGIFLPLLPTTEFMLGAVYCASKGSPRFEAWIRSRRYVGPLIRNWECERAISRRAKLVAVSMIGASALFILLHLSNGWLRWSIIALLAGVAAWLATRPEPTPDDERDSGR</sequence>
<comment type="caution">
    <text evidence="1">The sequence shown here is derived from an EMBL/GenBank/DDBJ whole genome shotgun (WGS) entry which is preliminary data.</text>
</comment>
<name>A0ACC5VXG6_9GAMM</name>
<evidence type="ECO:0000313" key="2">
    <source>
        <dbReference type="Proteomes" id="UP001319846"/>
    </source>
</evidence>
<dbReference type="EMBL" id="JABYQT010000008">
    <property type="protein sequence ID" value="MBZ5488404.1"/>
    <property type="molecule type" value="Genomic_DNA"/>
</dbReference>
<proteinExistence type="predicted"/>
<organism evidence="1 2">
    <name type="scientific">Vreelandella aquamarina</name>
    <dbReference type="NCBI Taxonomy" id="77097"/>
    <lineage>
        <taxon>Bacteria</taxon>
        <taxon>Pseudomonadati</taxon>
        <taxon>Pseudomonadota</taxon>
        <taxon>Gammaproteobacteria</taxon>
        <taxon>Oceanospirillales</taxon>
        <taxon>Halomonadaceae</taxon>
        <taxon>Vreelandella</taxon>
    </lineage>
</organism>